<keyword evidence="3" id="KW-1185">Reference proteome</keyword>
<dbReference type="Gene3D" id="1.10.3810.10">
    <property type="entry name" value="Biosynthetic peptidoglycan transglycosylase-like"/>
    <property type="match status" value="1"/>
</dbReference>
<protein>
    <submittedName>
        <fullName evidence="2">Glycosyl transferase</fullName>
    </submittedName>
</protein>
<dbReference type="InterPro" id="IPR036950">
    <property type="entry name" value="PBP_transglycosylase"/>
</dbReference>
<sequence length="214" mass="23403">MIRRVAAALGALLLACLLYLSWTVAEARAHVVADVDRVIATADQANFAIPPRRVAMLLAVQDPGFWSGSGVALTGPDARMTTVAQSVGKKLFFRHFQPGLRKFPLMATTRFALVPKVSKPDILKAFLALAYFGSDAGRPVTGFADGARTWLGKPLATLTDREWIELVAMLPAPDRLKGDRGRSERLERVRRIERLLAGHCRQQGVRDVTLEGCA</sequence>
<dbReference type="PROSITE" id="PS51257">
    <property type="entry name" value="PROKAR_LIPOPROTEIN"/>
    <property type="match status" value="1"/>
</dbReference>
<reference evidence="2 3" key="1">
    <citation type="submission" date="2018-12" db="EMBL/GenBank/DDBJ databases">
        <title>Sphingomonas sp. HMF7854 Genome sequencing and assembly.</title>
        <authorList>
            <person name="Cha I."/>
            <person name="Kang H."/>
            <person name="Kim H."/>
            <person name="Kang J."/>
            <person name="Joh K."/>
        </authorList>
    </citation>
    <scope>NUCLEOTIDE SEQUENCE [LARGE SCALE GENOMIC DNA]</scope>
    <source>
        <strain evidence="2 3">HMF7854</strain>
    </source>
</reference>
<gene>
    <name evidence="2" type="ORF">HMF7854_14590</name>
</gene>
<dbReference type="Proteomes" id="UP000274661">
    <property type="component" value="Unassembled WGS sequence"/>
</dbReference>
<accession>A0A3R9Z7W8</accession>
<dbReference type="OrthoDB" id="9766909at2"/>
<evidence type="ECO:0000259" key="1">
    <source>
        <dbReference type="Pfam" id="PF00912"/>
    </source>
</evidence>
<evidence type="ECO:0000313" key="2">
    <source>
        <dbReference type="EMBL" id="RST31927.1"/>
    </source>
</evidence>
<dbReference type="SUPFAM" id="SSF53955">
    <property type="entry name" value="Lysozyme-like"/>
    <property type="match status" value="1"/>
</dbReference>
<name>A0A3R9Z7W8_9SPHN</name>
<dbReference type="InterPro" id="IPR023346">
    <property type="entry name" value="Lysozyme-like_dom_sf"/>
</dbReference>
<dbReference type="GO" id="GO:0016740">
    <property type="term" value="F:transferase activity"/>
    <property type="evidence" value="ECO:0007669"/>
    <property type="project" value="UniProtKB-KW"/>
</dbReference>
<keyword evidence="2" id="KW-0808">Transferase</keyword>
<dbReference type="EMBL" id="RWJF01000001">
    <property type="protein sequence ID" value="RST31927.1"/>
    <property type="molecule type" value="Genomic_DNA"/>
</dbReference>
<organism evidence="2 3">
    <name type="scientific">Sphingomonas ginkgonis</name>
    <dbReference type="NCBI Taxonomy" id="2315330"/>
    <lineage>
        <taxon>Bacteria</taxon>
        <taxon>Pseudomonadati</taxon>
        <taxon>Pseudomonadota</taxon>
        <taxon>Alphaproteobacteria</taxon>
        <taxon>Sphingomonadales</taxon>
        <taxon>Sphingomonadaceae</taxon>
        <taxon>Sphingomonas</taxon>
    </lineage>
</organism>
<proteinExistence type="predicted"/>
<dbReference type="Pfam" id="PF00912">
    <property type="entry name" value="Transgly"/>
    <property type="match status" value="1"/>
</dbReference>
<comment type="caution">
    <text evidence="2">The sequence shown here is derived from an EMBL/GenBank/DDBJ whole genome shotgun (WGS) entry which is preliminary data.</text>
</comment>
<dbReference type="AlphaFoldDB" id="A0A3R9Z7W8"/>
<dbReference type="RefSeq" id="WP_126719867.1">
    <property type="nucleotide sequence ID" value="NZ_RWJF01000001.1"/>
</dbReference>
<dbReference type="InterPro" id="IPR001264">
    <property type="entry name" value="Glyco_trans_51"/>
</dbReference>
<feature type="domain" description="Glycosyl transferase family 51" evidence="1">
    <location>
        <begin position="82"/>
        <end position="190"/>
    </location>
</feature>
<evidence type="ECO:0000313" key="3">
    <source>
        <dbReference type="Proteomes" id="UP000274661"/>
    </source>
</evidence>